<dbReference type="SUPFAM" id="SSF52833">
    <property type="entry name" value="Thioredoxin-like"/>
    <property type="match status" value="3"/>
</dbReference>
<evidence type="ECO:0000256" key="1">
    <source>
        <dbReference type="ARBA" id="ARBA00001182"/>
    </source>
</evidence>
<evidence type="ECO:0000256" key="7">
    <source>
        <dbReference type="ARBA" id="ARBA00023235"/>
    </source>
</evidence>
<reference evidence="12" key="2">
    <citation type="submission" date="2023-06" db="EMBL/GenBank/DDBJ databases">
        <authorList>
            <consortium name="Lawrence Berkeley National Laboratory"/>
            <person name="Haridas S."/>
            <person name="Hensen N."/>
            <person name="Bonometti L."/>
            <person name="Westerberg I."/>
            <person name="Brannstrom I.O."/>
            <person name="Guillou S."/>
            <person name="Cros-Aarteil S."/>
            <person name="Calhoun S."/>
            <person name="Kuo A."/>
            <person name="Mondo S."/>
            <person name="Pangilinan J."/>
            <person name="Riley R."/>
            <person name="LaButti K."/>
            <person name="Andreopoulos B."/>
            <person name="Lipzen A."/>
            <person name="Chen C."/>
            <person name="Yanf M."/>
            <person name="Daum C."/>
            <person name="Ng V."/>
            <person name="Clum A."/>
            <person name="Steindorff A."/>
            <person name="Ohm R."/>
            <person name="Martin F."/>
            <person name="Silar P."/>
            <person name="Natvig D."/>
            <person name="Lalanne C."/>
            <person name="Gautier V."/>
            <person name="Ament-velasquez S.L."/>
            <person name="Kruys A."/>
            <person name="Hutchinson M.I."/>
            <person name="Powell A.J."/>
            <person name="Barry K."/>
            <person name="Miller A.N."/>
            <person name="Grigoriev I.V."/>
            <person name="Debuchy R."/>
            <person name="Gladieux P."/>
            <person name="Thoren M.H."/>
            <person name="Johannesson H."/>
        </authorList>
    </citation>
    <scope>NUCLEOTIDE SEQUENCE</scope>
    <source>
        <strain evidence="12">CBS 232.78</strain>
    </source>
</reference>
<dbReference type="PANTHER" id="PTHR18929">
    <property type="entry name" value="PROTEIN DISULFIDE ISOMERASE"/>
    <property type="match status" value="1"/>
</dbReference>
<keyword evidence="6" id="KW-0256">Endoplasmic reticulum</keyword>
<evidence type="ECO:0000256" key="2">
    <source>
        <dbReference type="ARBA" id="ARBA00002692"/>
    </source>
</evidence>
<comment type="subcellular location">
    <subcellularLocation>
        <location evidence="3">Endoplasmic reticulum lumen</location>
    </subcellularLocation>
</comment>
<evidence type="ECO:0000256" key="9">
    <source>
        <dbReference type="ARBA" id="ARBA00039846"/>
    </source>
</evidence>
<dbReference type="GO" id="GO:0003756">
    <property type="term" value="F:protein disulfide isomerase activity"/>
    <property type="evidence" value="ECO:0007669"/>
    <property type="project" value="UniProtKB-EC"/>
</dbReference>
<sequence>MKNWRAFFGLPVLLAGQALAWDHITEPGSLKAAIQANEHTLVACELSGTSHEKNQALETEWTKIQENEEGSQVVSVDCSQTPKACEELGVSSFPAIRLYHRDGRLDRYRGPRKTAAIQGYLRRALRPTVSHVTKKNETSFLLADDVVFVAYFAHSDSNLRERFAAVANKYRDRFSFGLSSDNDGKRQESILTCHNNPDQLQRSIAELSTADSLEGFVKLCATPLIPELTRRNEVSFYQSGKSLVHYFVHNDKQRDEYVTEIRPLAKKYEEYLHFTTTDADEYADAVAMMGLEPSVGGLSVQNPRNGDVFPYPGRQRLTAAVVEAFLVDIIQGRVQPWTGEHGQRGGQGGGGHDEL</sequence>
<dbReference type="EMBL" id="JAULSW010000004">
    <property type="protein sequence ID" value="KAK3385559.1"/>
    <property type="molecule type" value="Genomic_DNA"/>
</dbReference>
<name>A0AAE0NQ81_9PEZI</name>
<proteinExistence type="inferred from homology"/>
<gene>
    <name evidence="12" type="ORF">B0H63DRAFT_393969</name>
</gene>
<dbReference type="Pfam" id="PF13848">
    <property type="entry name" value="Thioredoxin_6"/>
    <property type="match status" value="1"/>
</dbReference>
<evidence type="ECO:0000256" key="4">
    <source>
        <dbReference type="ARBA" id="ARBA00006347"/>
    </source>
</evidence>
<evidence type="ECO:0000256" key="5">
    <source>
        <dbReference type="ARBA" id="ARBA00012723"/>
    </source>
</evidence>
<evidence type="ECO:0000313" key="12">
    <source>
        <dbReference type="EMBL" id="KAK3385559.1"/>
    </source>
</evidence>
<comment type="function">
    <text evidence="2">Participates in the folding of proteins containing disulfide bonds, may be involved in glycosylation, prolyl hydroxylation and triglyceride transfer.</text>
</comment>
<dbReference type="InterPro" id="IPR036249">
    <property type="entry name" value="Thioredoxin-like_sf"/>
</dbReference>
<keyword evidence="10" id="KW-0732">Signal</keyword>
<feature type="signal peptide" evidence="10">
    <location>
        <begin position="1"/>
        <end position="20"/>
    </location>
</feature>
<reference evidence="12" key="1">
    <citation type="journal article" date="2023" name="Mol. Phylogenet. Evol.">
        <title>Genome-scale phylogeny and comparative genomics of the fungal order Sordariales.</title>
        <authorList>
            <person name="Hensen N."/>
            <person name="Bonometti L."/>
            <person name="Westerberg I."/>
            <person name="Brannstrom I.O."/>
            <person name="Guillou S."/>
            <person name="Cros-Aarteil S."/>
            <person name="Calhoun S."/>
            <person name="Haridas S."/>
            <person name="Kuo A."/>
            <person name="Mondo S."/>
            <person name="Pangilinan J."/>
            <person name="Riley R."/>
            <person name="LaButti K."/>
            <person name="Andreopoulos B."/>
            <person name="Lipzen A."/>
            <person name="Chen C."/>
            <person name="Yan M."/>
            <person name="Daum C."/>
            <person name="Ng V."/>
            <person name="Clum A."/>
            <person name="Steindorff A."/>
            <person name="Ohm R.A."/>
            <person name="Martin F."/>
            <person name="Silar P."/>
            <person name="Natvig D.O."/>
            <person name="Lalanne C."/>
            <person name="Gautier V."/>
            <person name="Ament-Velasquez S.L."/>
            <person name="Kruys A."/>
            <person name="Hutchinson M.I."/>
            <person name="Powell A.J."/>
            <person name="Barry K."/>
            <person name="Miller A.N."/>
            <person name="Grigoriev I.V."/>
            <person name="Debuchy R."/>
            <person name="Gladieux P."/>
            <person name="Hiltunen Thoren M."/>
            <person name="Johannesson H."/>
        </authorList>
    </citation>
    <scope>NUCLEOTIDE SEQUENCE</scope>
    <source>
        <strain evidence="12">CBS 232.78</strain>
    </source>
</reference>
<feature type="chain" id="PRO_5042124217" description="Protein disulfide-isomerase" evidence="10">
    <location>
        <begin position="21"/>
        <end position="355"/>
    </location>
</feature>
<organism evidence="12 13">
    <name type="scientific">Podospora didyma</name>
    <dbReference type="NCBI Taxonomy" id="330526"/>
    <lineage>
        <taxon>Eukaryota</taxon>
        <taxon>Fungi</taxon>
        <taxon>Dikarya</taxon>
        <taxon>Ascomycota</taxon>
        <taxon>Pezizomycotina</taxon>
        <taxon>Sordariomycetes</taxon>
        <taxon>Sordariomycetidae</taxon>
        <taxon>Sordariales</taxon>
        <taxon>Podosporaceae</taxon>
        <taxon>Podospora</taxon>
    </lineage>
</organism>
<keyword evidence="13" id="KW-1185">Reference proteome</keyword>
<evidence type="ECO:0000259" key="11">
    <source>
        <dbReference type="Pfam" id="PF00085"/>
    </source>
</evidence>
<evidence type="ECO:0000256" key="8">
    <source>
        <dbReference type="ARBA" id="ARBA00023284"/>
    </source>
</evidence>
<dbReference type="Proteomes" id="UP001285441">
    <property type="component" value="Unassembled WGS sequence"/>
</dbReference>
<comment type="similarity">
    <text evidence="4">Belongs to the protein disulfide isomerase family.</text>
</comment>
<dbReference type="CDD" id="cd02981">
    <property type="entry name" value="PDI_b_family"/>
    <property type="match status" value="1"/>
</dbReference>
<dbReference type="Pfam" id="PF00085">
    <property type="entry name" value="Thioredoxin"/>
    <property type="match status" value="1"/>
</dbReference>
<dbReference type="CDD" id="cd02982">
    <property type="entry name" value="PDI_b'_family"/>
    <property type="match status" value="1"/>
</dbReference>
<dbReference type="GO" id="GO:0005788">
    <property type="term" value="C:endoplasmic reticulum lumen"/>
    <property type="evidence" value="ECO:0007669"/>
    <property type="project" value="UniProtKB-SubCell"/>
</dbReference>
<comment type="catalytic activity">
    <reaction evidence="1">
        <text>Catalyzes the rearrangement of -S-S- bonds in proteins.</text>
        <dbReference type="EC" id="5.3.4.1"/>
    </reaction>
</comment>
<dbReference type="InterPro" id="IPR013766">
    <property type="entry name" value="Thioredoxin_domain"/>
</dbReference>
<dbReference type="EC" id="5.3.4.1" evidence="5"/>
<comment type="caution">
    <text evidence="12">The sequence shown here is derived from an EMBL/GenBank/DDBJ whole genome shotgun (WGS) entry which is preliminary data.</text>
</comment>
<dbReference type="AlphaFoldDB" id="A0AAE0NQ81"/>
<accession>A0AAE0NQ81</accession>
<dbReference type="CDD" id="cd02961">
    <property type="entry name" value="PDI_a_family"/>
    <property type="match status" value="1"/>
</dbReference>
<feature type="domain" description="Thioredoxin" evidence="11">
    <location>
        <begin position="55"/>
        <end position="121"/>
    </location>
</feature>
<keyword evidence="8" id="KW-0676">Redox-active center</keyword>
<evidence type="ECO:0000256" key="10">
    <source>
        <dbReference type="SAM" id="SignalP"/>
    </source>
</evidence>
<protein>
    <recommendedName>
        <fullName evidence="9">Protein disulfide-isomerase</fullName>
        <ecNumber evidence="5">5.3.4.1</ecNumber>
    </recommendedName>
</protein>
<evidence type="ECO:0000313" key="13">
    <source>
        <dbReference type="Proteomes" id="UP001285441"/>
    </source>
</evidence>
<dbReference type="PANTHER" id="PTHR18929:SF132">
    <property type="entry name" value="PROTEIN DISULFIDE-ISOMERASE A3"/>
    <property type="match status" value="1"/>
</dbReference>
<evidence type="ECO:0000256" key="6">
    <source>
        <dbReference type="ARBA" id="ARBA00022824"/>
    </source>
</evidence>
<dbReference type="Gene3D" id="3.40.30.10">
    <property type="entry name" value="Glutaredoxin"/>
    <property type="match status" value="3"/>
</dbReference>
<dbReference type="GO" id="GO:0006457">
    <property type="term" value="P:protein folding"/>
    <property type="evidence" value="ECO:0007669"/>
    <property type="project" value="TreeGrafter"/>
</dbReference>
<keyword evidence="7" id="KW-0413">Isomerase</keyword>
<evidence type="ECO:0000256" key="3">
    <source>
        <dbReference type="ARBA" id="ARBA00004319"/>
    </source>
</evidence>
<dbReference type="GO" id="GO:0034976">
    <property type="term" value="P:response to endoplasmic reticulum stress"/>
    <property type="evidence" value="ECO:0007669"/>
    <property type="project" value="TreeGrafter"/>
</dbReference>